<dbReference type="InterPro" id="IPR033462">
    <property type="entry name" value="Cache_3-Cache_2"/>
</dbReference>
<accession>A0A956SEE1</accession>
<feature type="domain" description="HAMP" evidence="8">
    <location>
        <begin position="387"/>
        <end position="439"/>
    </location>
</feature>
<dbReference type="PROSITE" id="PS50111">
    <property type="entry name" value="CHEMOTAXIS_TRANSDUC_2"/>
    <property type="match status" value="1"/>
</dbReference>
<dbReference type="Pfam" id="PF17201">
    <property type="entry name" value="Cache_3-Cache_2"/>
    <property type="match status" value="1"/>
</dbReference>
<keyword evidence="6" id="KW-0472">Membrane</keyword>
<evidence type="ECO:0000256" key="5">
    <source>
        <dbReference type="SAM" id="MobiDB-lite"/>
    </source>
</evidence>
<feature type="compositionally biased region" description="Low complexity" evidence="5">
    <location>
        <begin position="495"/>
        <end position="506"/>
    </location>
</feature>
<evidence type="ECO:0000256" key="3">
    <source>
        <dbReference type="PROSITE-ProRule" id="PRU00284"/>
    </source>
</evidence>
<keyword evidence="1" id="KW-0145">Chemotaxis</keyword>
<keyword evidence="6" id="KW-1133">Transmembrane helix</keyword>
<dbReference type="PROSITE" id="PS50885">
    <property type="entry name" value="HAMP"/>
    <property type="match status" value="1"/>
</dbReference>
<dbReference type="InterPro" id="IPR003660">
    <property type="entry name" value="HAMP_dom"/>
</dbReference>
<dbReference type="GO" id="GO:0005886">
    <property type="term" value="C:plasma membrane"/>
    <property type="evidence" value="ECO:0007669"/>
    <property type="project" value="TreeGrafter"/>
</dbReference>
<dbReference type="InterPro" id="IPR004090">
    <property type="entry name" value="Chemotax_Me-accpt_rcpt"/>
</dbReference>
<reference evidence="9" key="2">
    <citation type="journal article" date="2021" name="Microbiome">
        <title>Successional dynamics and alternative stable states in a saline activated sludge microbial community over 9 years.</title>
        <authorList>
            <person name="Wang Y."/>
            <person name="Ye J."/>
            <person name="Ju F."/>
            <person name="Liu L."/>
            <person name="Boyd J.A."/>
            <person name="Deng Y."/>
            <person name="Parks D.H."/>
            <person name="Jiang X."/>
            <person name="Yin X."/>
            <person name="Woodcroft B.J."/>
            <person name="Tyson G.W."/>
            <person name="Hugenholtz P."/>
            <person name="Polz M.F."/>
            <person name="Zhang T."/>
        </authorList>
    </citation>
    <scope>NUCLEOTIDE SEQUENCE</scope>
    <source>
        <strain evidence="9">HKST-UBA02</strain>
    </source>
</reference>
<protein>
    <submittedName>
        <fullName evidence="9">Cache 3/Cache 2 fusion domain-containing protein</fullName>
    </submittedName>
</protein>
<evidence type="ECO:0000256" key="2">
    <source>
        <dbReference type="ARBA" id="ARBA00029447"/>
    </source>
</evidence>
<evidence type="ECO:0000256" key="4">
    <source>
        <dbReference type="SAM" id="Coils"/>
    </source>
</evidence>
<feature type="region of interest" description="Disordered" evidence="5">
    <location>
        <begin position="491"/>
        <end position="510"/>
    </location>
</feature>
<sequence>MLRSLRAKLVLTGLAQSIIPLAVVFVLVLFQQRDAVKVAGDECRRINLENLDQIARSVYDMCASQHEVLQQNVDAGLRLTSDVMTRLGTPTLDPDESVSWQAVDQYTKESNRVTLPRFVVGTTWLGQNASAEAESPLVDEVQRIAGGTATIFQRMNPAGDMLRVCTNVMKGDGTRAIGTYIPATNSDGSPNPVVKSVLSGETFRGRAYVVDRWYLTAYEPIFGSGRDVIGISYFGVPMESAKQLRHSIMDIQIAQTGYVYVLDGKGNYVISKDGKRDGENIWDATDSDGVYFIREIVEKAKAAGTEEVFDQYYPWKNKGDSEARMKIARCVYYEPWDWIIGASSYIDEFEEAPRHIAADGRRNLLLVGLVVLLTGGAAIGLGLYSSSKISVPVLRAVDMADQIALGDLTGRLRMNGSDEVARLGKALDLMADGLERKATVADTIADGDLTAEAEIASDRDHFGHALRKMGDSLSELLGGVKEAAKMVATSSSEIRAASADTARSATEQAASLEEMSSATTELSAQVELNAQSAKRADDVSRHAFEAAQQGADRMQALNAAMKEISESSEQMAKIIEAIDEIAEQTNLLALNAAIEAARAGEHGRSFAVVAEEVRSLAARSAAAAHETSGLIRGSLERVANGRAIADETTVALESIASGVREASELVAQIAAATVEQAAGITELSANLGQIDSVTARSSAAAEEAASSAEQLFRQAESLDEMLGRFRLR</sequence>
<evidence type="ECO:0000259" key="8">
    <source>
        <dbReference type="PROSITE" id="PS50885"/>
    </source>
</evidence>
<gene>
    <name evidence="9" type="ORF">KDA27_17535</name>
</gene>
<organism evidence="9 10">
    <name type="scientific">Eiseniibacteriota bacterium</name>
    <dbReference type="NCBI Taxonomy" id="2212470"/>
    <lineage>
        <taxon>Bacteria</taxon>
        <taxon>Candidatus Eiseniibacteriota</taxon>
    </lineage>
</organism>
<dbReference type="Pfam" id="PF00015">
    <property type="entry name" value="MCPsignal"/>
    <property type="match status" value="1"/>
</dbReference>
<feature type="domain" description="Methyl-accepting transducer" evidence="7">
    <location>
        <begin position="483"/>
        <end position="712"/>
    </location>
</feature>
<evidence type="ECO:0000259" key="7">
    <source>
        <dbReference type="PROSITE" id="PS50111"/>
    </source>
</evidence>
<keyword evidence="4" id="KW-0175">Coiled coil</keyword>
<dbReference type="PRINTS" id="PR00260">
    <property type="entry name" value="CHEMTRNSDUCR"/>
</dbReference>
<dbReference type="SMART" id="SM00304">
    <property type="entry name" value="HAMP"/>
    <property type="match status" value="1"/>
</dbReference>
<proteinExistence type="inferred from homology"/>
<dbReference type="Gene3D" id="3.30.450.20">
    <property type="entry name" value="PAS domain"/>
    <property type="match status" value="1"/>
</dbReference>
<dbReference type="GO" id="GO:0007165">
    <property type="term" value="P:signal transduction"/>
    <property type="evidence" value="ECO:0007669"/>
    <property type="project" value="UniProtKB-KW"/>
</dbReference>
<dbReference type="InterPro" id="IPR051310">
    <property type="entry name" value="MCP_chemotaxis"/>
</dbReference>
<dbReference type="GO" id="GO:0006935">
    <property type="term" value="P:chemotaxis"/>
    <property type="evidence" value="ECO:0007669"/>
    <property type="project" value="UniProtKB-KW"/>
</dbReference>
<dbReference type="GO" id="GO:0004888">
    <property type="term" value="F:transmembrane signaling receptor activity"/>
    <property type="evidence" value="ECO:0007669"/>
    <property type="project" value="InterPro"/>
</dbReference>
<dbReference type="PANTHER" id="PTHR43531:SF11">
    <property type="entry name" value="METHYL-ACCEPTING CHEMOTAXIS PROTEIN 3"/>
    <property type="match status" value="1"/>
</dbReference>
<dbReference type="PANTHER" id="PTHR43531">
    <property type="entry name" value="PROTEIN ICFG"/>
    <property type="match status" value="1"/>
</dbReference>
<dbReference type="Pfam" id="PF00672">
    <property type="entry name" value="HAMP"/>
    <property type="match status" value="1"/>
</dbReference>
<dbReference type="InterPro" id="IPR004089">
    <property type="entry name" value="MCPsignal_dom"/>
</dbReference>
<name>A0A956SEE1_UNCEI</name>
<evidence type="ECO:0000256" key="1">
    <source>
        <dbReference type="ARBA" id="ARBA00022500"/>
    </source>
</evidence>
<dbReference type="Gene3D" id="6.10.340.10">
    <property type="match status" value="1"/>
</dbReference>
<reference evidence="9" key="1">
    <citation type="submission" date="2020-04" db="EMBL/GenBank/DDBJ databases">
        <authorList>
            <person name="Zhang T."/>
        </authorList>
    </citation>
    <scope>NUCLEOTIDE SEQUENCE</scope>
    <source>
        <strain evidence="9">HKST-UBA02</strain>
    </source>
</reference>
<feature type="coiled-coil region" evidence="4">
    <location>
        <begin position="557"/>
        <end position="584"/>
    </location>
</feature>
<dbReference type="AlphaFoldDB" id="A0A956SEE1"/>
<evidence type="ECO:0000313" key="10">
    <source>
        <dbReference type="Proteomes" id="UP000739538"/>
    </source>
</evidence>
<comment type="caution">
    <text evidence="9">The sequence shown here is derived from an EMBL/GenBank/DDBJ whole genome shotgun (WGS) entry which is preliminary data.</text>
</comment>
<dbReference type="EMBL" id="JAGQHS010000108">
    <property type="protein sequence ID" value="MCA9757612.1"/>
    <property type="molecule type" value="Genomic_DNA"/>
</dbReference>
<dbReference type="Gene3D" id="1.10.287.950">
    <property type="entry name" value="Methyl-accepting chemotaxis protein"/>
    <property type="match status" value="1"/>
</dbReference>
<evidence type="ECO:0000313" key="9">
    <source>
        <dbReference type="EMBL" id="MCA9757612.1"/>
    </source>
</evidence>
<dbReference type="Proteomes" id="UP000739538">
    <property type="component" value="Unassembled WGS sequence"/>
</dbReference>
<feature type="transmembrane region" description="Helical" evidence="6">
    <location>
        <begin position="364"/>
        <end position="384"/>
    </location>
</feature>
<feature type="transmembrane region" description="Helical" evidence="6">
    <location>
        <begin position="12"/>
        <end position="30"/>
    </location>
</feature>
<evidence type="ECO:0000256" key="6">
    <source>
        <dbReference type="SAM" id="Phobius"/>
    </source>
</evidence>
<dbReference type="SMART" id="SM00283">
    <property type="entry name" value="MA"/>
    <property type="match status" value="1"/>
</dbReference>
<keyword evidence="6" id="KW-0812">Transmembrane</keyword>
<dbReference type="InterPro" id="IPR029151">
    <property type="entry name" value="Sensor-like_sf"/>
</dbReference>
<comment type="similarity">
    <text evidence="2">Belongs to the methyl-accepting chemotaxis (MCP) protein family.</text>
</comment>
<dbReference type="SUPFAM" id="SSF103190">
    <property type="entry name" value="Sensory domain-like"/>
    <property type="match status" value="1"/>
</dbReference>
<keyword evidence="3" id="KW-0807">Transducer</keyword>
<dbReference type="CDD" id="cd06225">
    <property type="entry name" value="HAMP"/>
    <property type="match status" value="1"/>
</dbReference>
<dbReference type="SUPFAM" id="SSF58104">
    <property type="entry name" value="Methyl-accepting chemotaxis protein (MCP) signaling domain"/>
    <property type="match status" value="1"/>
</dbReference>